<dbReference type="Pfam" id="PF17293">
    <property type="entry name" value="Arm-DNA-bind_5"/>
    <property type="match status" value="1"/>
</dbReference>
<dbReference type="InterPro" id="IPR013762">
    <property type="entry name" value="Integrase-like_cat_sf"/>
</dbReference>
<proteinExistence type="inferred from homology"/>
<sequence length="407" mass="47562">MKRASFSVLFFIKKTKLLKNGEAPIRLRITVNSISVELQIRRSVALNLWSQAKECSMGRTKAAAELNEYIRMLKLRVLTIQRELEAEGTIYTARLIMDKLYSCEEGRYTLLNVFRKHNNDCRRLIGIDYVQITVSRFDNCCKYLGHFIQKQYGKEDMNLTELNGEFVRNFEIYLKTTRNCQQNTVIRYMKGLKKIVNLAIANDWMHKNPFAGIRFQEKEVIREVLTKEEIERMMCKEFALPRLEYVRDVFIFCVFTGMAYVDVNNLRQEHIVRDNNDDLWIRKARQKTNNMCNIPLLKIPQLLMEKYKNHPLCTKTGALLPVPSNQKMNSYLKEIADFCGIQKNLTTHTARHTFATVVALANGVSMENIAKMLGHSDIRMTQRYAKVMDSSIMRDMENVDKLFKSSE</sequence>
<keyword evidence="2" id="KW-0238">DNA-binding</keyword>
<dbReference type="InterPro" id="IPR002104">
    <property type="entry name" value="Integrase_catalytic"/>
</dbReference>
<dbReference type="Gene3D" id="1.10.443.10">
    <property type="entry name" value="Intergrase catalytic core"/>
    <property type="match status" value="1"/>
</dbReference>
<name>A0A9P3ZI33_9BACT</name>
<dbReference type="PANTHER" id="PTHR30349">
    <property type="entry name" value="PHAGE INTEGRASE-RELATED"/>
    <property type="match status" value="1"/>
</dbReference>
<dbReference type="CDD" id="cd01185">
    <property type="entry name" value="INTN1_C_like"/>
    <property type="match status" value="1"/>
</dbReference>
<dbReference type="GO" id="GO:0006310">
    <property type="term" value="P:DNA recombination"/>
    <property type="evidence" value="ECO:0007669"/>
    <property type="project" value="UniProtKB-KW"/>
</dbReference>
<dbReference type="EMBL" id="VVUY01000010">
    <property type="protein sequence ID" value="KAA2558934.1"/>
    <property type="molecule type" value="Genomic_DNA"/>
</dbReference>
<comment type="caution">
    <text evidence="5">The sequence shown here is derived from an EMBL/GenBank/DDBJ whole genome shotgun (WGS) entry which is preliminary data.</text>
</comment>
<dbReference type="InterPro" id="IPR011010">
    <property type="entry name" value="DNA_brk_join_enz"/>
</dbReference>
<dbReference type="Pfam" id="PF13102">
    <property type="entry name" value="Phage_int_SAM_5"/>
    <property type="match status" value="1"/>
</dbReference>
<dbReference type="PANTHER" id="PTHR30349:SF64">
    <property type="entry name" value="PROPHAGE INTEGRASE INTD-RELATED"/>
    <property type="match status" value="1"/>
</dbReference>
<dbReference type="InterPro" id="IPR025269">
    <property type="entry name" value="SAM-like_dom"/>
</dbReference>
<dbReference type="GO" id="GO:0003677">
    <property type="term" value="F:DNA binding"/>
    <property type="evidence" value="ECO:0007669"/>
    <property type="project" value="UniProtKB-KW"/>
</dbReference>
<dbReference type="InterPro" id="IPR050090">
    <property type="entry name" value="Tyrosine_recombinase_XerCD"/>
</dbReference>
<dbReference type="RefSeq" id="WP_055203671.1">
    <property type="nucleotide sequence ID" value="NZ_DAWDXQ010000029.1"/>
</dbReference>
<dbReference type="AlphaFoldDB" id="A0A9P3ZI33"/>
<feature type="domain" description="Tyr recombinase" evidence="4">
    <location>
        <begin position="220"/>
        <end position="398"/>
    </location>
</feature>
<evidence type="ECO:0000256" key="3">
    <source>
        <dbReference type="ARBA" id="ARBA00023172"/>
    </source>
</evidence>
<evidence type="ECO:0000256" key="2">
    <source>
        <dbReference type="ARBA" id="ARBA00023125"/>
    </source>
</evidence>
<protein>
    <submittedName>
        <fullName evidence="5">Site-specific integrase</fullName>
    </submittedName>
</protein>
<dbReference type="InterPro" id="IPR010998">
    <property type="entry name" value="Integrase_recombinase_N"/>
</dbReference>
<evidence type="ECO:0000313" key="6">
    <source>
        <dbReference type="Proteomes" id="UP000323119"/>
    </source>
</evidence>
<dbReference type="PROSITE" id="PS51898">
    <property type="entry name" value="TYR_RECOMBINASE"/>
    <property type="match status" value="1"/>
</dbReference>
<dbReference type="Proteomes" id="UP000323119">
    <property type="component" value="Unassembled WGS sequence"/>
</dbReference>
<gene>
    <name evidence="5" type="ORF">F2S36_11655</name>
</gene>
<evidence type="ECO:0000259" key="4">
    <source>
        <dbReference type="PROSITE" id="PS51898"/>
    </source>
</evidence>
<dbReference type="Pfam" id="PF00589">
    <property type="entry name" value="Phage_integrase"/>
    <property type="match status" value="1"/>
</dbReference>
<accession>A0A9P3ZI33</accession>
<comment type="similarity">
    <text evidence="1">Belongs to the 'phage' integrase family.</text>
</comment>
<dbReference type="SUPFAM" id="SSF56349">
    <property type="entry name" value="DNA breaking-rejoining enzymes"/>
    <property type="match status" value="1"/>
</dbReference>
<dbReference type="Gene3D" id="1.10.150.130">
    <property type="match status" value="1"/>
</dbReference>
<evidence type="ECO:0000256" key="1">
    <source>
        <dbReference type="ARBA" id="ARBA00008857"/>
    </source>
</evidence>
<organism evidence="5 6">
    <name type="scientific">Alistipes onderdonkii</name>
    <dbReference type="NCBI Taxonomy" id="328813"/>
    <lineage>
        <taxon>Bacteria</taxon>
        <taxon>Pseudomonadati</taxon>
        <taxon>Bacteroidota</taxon>
        <taxon>Bacteroidia</taxon>
        <taxon>Bacteroidales</taxon>
        <taxon>Rikenellaceae</taxon>
        <taxon>Alistipes</taxon>
    </lineage>
</organism>
<evidence type="ECO:0000313" key="5">
    <source>
        <dbReference type="EMBL" id="KAA2558934.1"/>
    </source>
</evidence>
<dbReference type="GO" id="GO:0015074">
    <property type="term" value="P:DNA integration"/>
    <property type="evidence" value="ECO:0007669"/>
    <property type="project" value="InterPro"/>
</dbReference>
<dbReference type="InterPro" id="IPR035386">
    <property type="entry name" value="Arm-DNA-bind_5"/>
</dbReference>
<reference evidence="5 6" key="1">
    <citation type="journal article" date="2019" name="Nat. Med.">
        <title>A library of human gut bacterial isolates paired with longitudinal multiomics data enables mechanistic microbiome research.</title>
        <authorList>
            <person name="Poyet M."/>
            <person name="Groussin M."/>
            <person name="Gibbons S.M."/>
            <person name="Avila-Pacheco J."/>
            <person name="Jiang X."/>
            <person name="Kearney S.M."/>
            <person name="Perrotta A.R."/>
            <person name="Berdy B."/>
            <person name="Zhao S."/>
            <person name="Lieberman T.D."/>
            <person name="Swanson P.K."/>
            <person name="Smith M."/>
            <person name="Roesemann S."/>
            <person name="Alexander J.E."/>
            <person name="Rich S.A."/>
            <person name="Livny J."/>
            <person name="Vlamakis H."/>
            <person name="Clish C."/>
            <person name="Bullock K."/>
            <person name="Deik A."/>
            <person name="Scott J."/>
            <person name="Pierce K.A."/>
            <person name="Xavier R.J."/>
            <person name="Alm E.J."/>
        </authorList>
    </citation>
    <scope>NUCLEOTIDE SEQUENCE [LARGE SCALE GENOMIC DNA]</scope>
    <source>
        <strain evidence="5 6">BIOML-A204</strain>
    </source>
</reference>
<keyword evidence="3" id="KW-0233">DNA recombination</keyword>